<organism evidence="11 12">
    <name type="scientific">Pseudomonas rhodesiae</name>
    <dbReference type="NCBI Taxonomy" id="76760"/>
    <lineage>
        <taxon>Bacteria</taxon>
        <taxon>Pseudomonadati</taxon>
        <taxon>Pseudomonadota</taxon>
        <taxon>Gammaproteobacteria</taxon>
        <taxon>Pseudomonadales</taxon>
        <taxon>Pseudomonadaceae</taxon>
        <taxon>Pseudomonas</taxon>
    </lineage>
</organism>
<dbReference type="Pfam" id="PF13378">
    <property type="entry name" value="MR_MLE_C"/>
    <property type="match status" value="1"/>
</dbReference>
<evidence type="ECO:0000313" key="12">
    <source>
        <dbReference type="Proteomes" id="UP000182085"/>
    </source>
</evidence>
<dbReference type="SFLD" id="SFLDG00055">
    <property type="entry name" value="glucarate_dehydratase"/>
    <property type="match status" value="1"/>
</dbReference>
<dbReference type="GO" id="GO:0046872">
    <property type="term" value="F:metal ion binding"/>
    <property type="evidence" value="ECO:0007669"/>
    <property type="project" value="UniProtKB-KW"/>
</dbReference>
<dbReference type="InterPro" id="IPR029065">
    <property type="entry name" value="Enolase_C-like"/>
</dbReference>
<evidence type="ECO:0000256" key="5">
    <source>
        <dbReference type="ARBA" id="ARBA00011973"/>
    </source>
</evidence>
<dbReference type="SUPFAM" id="SSF54826">
    <property type="entry name" value="Enolase N-terminal domain-like"/>
    <property type="match status" value="1"/>
</dbReference>
<comment type="pathway">
    <text evidence="3">Carbohydrate acid metabolism; D-glucarate degradation; 2,5-dioxopentanoate from D-glucarate: step 1/2.</text>
</comment>
<dbReference type="Proteomes" id="UP000182085">
    <property type="component" value="Chromosome I"/>
</dbReference>
<evidence type="ECO:0000259" key="10">
    <source>
        <dbReference type="SMART" id="SM00922"/>
    </source>
</evidence>
<dbReference type="PANTHER" id="PTHR48080">
    <property type="entry name" value="D-GALACTONATE DEHYDRATASE-RELATED"/>
    <property type="match status" value="1"/>
</dbReference>
<comment type="cofactor">
    <cofactor evidence="2">
        <name>Mg(2+)</name>
        <dbReference type="ChEBI" id="CHEBI:18420"/>
    </cofactor>
</comment>
<keyword evidence="8" id="KW-0456">Lyase</keyword>
<dbReference type="Gene3D" id="3.20.20.120">
    <property type="entry name" value="Enolase-like C-terminal domain"/>
    <property type="match status" value="1"/>
</dbReference>
<dbReference type="SUPFAM" id="SSF51604">
    <property type="entry name" value="Enolase C-terminal domain-like"/>
    <property type="match status" value="1"/>
</dbReference>
<reference evidence="11 12" key="1">
    <citation type="submission" date="2016-10" db="EMBL/GenBank/DDBJ databases">
        <authorList>
            <person name="Varghese N."/>
            <person name="Submissions S."/>
        </authorList>
    </citation>
    <scope>NUCLEOTIDE SEQUENCE [LARGE SCALE GENOMIC DNA]</scope>
    <source>
        <strain evidence="11 12">BS2777</strain>
    </source>
</reference>
<protein>
    <recommendedName>
        <fullName evidence="5">glucarate dehydratase</fullName>
        <ecNumber evidence="5">4.2.1.40</ecNumber>
    </recommendedName>
</protein>
<dbReference type="CDD" id="cd03323">
    <property type="entry name" value="D-glucarate_dehydratase"/>
    <property type="match status" value="1"/>
</dbReference>
<dbReference type="RefSeq" id="WP_034137786.1">
    <property type="nucleotide sequence ID" value="NZ_BAAAEG010000001.1"/>
</dbReference>
<accession>A0AAE8HCX3</accession>
<dbReference type="InterPro" id="IPR013342">
    <property type="entry name" value="Mandelate_racemase_C"/>
</dbReference>
<dbReference type="GO" id="GO:0008872">
    <property type="term" value="F:glucarate dehydratase activity"/>
    <property type="evidence" value="ECO:0007669"/>
    <property type="project" value="UniProtKB-EC"/>
</dbReference>
<evidence type="ECO:0000256" key="8">
    <source>
        <dbReference type="ARBA" id="ARBA00023239"/>
    </source>
</evidence>
<keyword evidence="12" id="KW-1185">Reference proteome</keyword>
<dbReference type="InterPro" id="IPR029017">
    <property type="entry name" value="Enolase-like_N"/>
</dbReference>
<evidence type="ECO:0000256" key="7">
    <source>
        <dbReference type="ARBA" id="ARBA00022842"/>
    </source>
</evidence>
<dbReference type="SMART" id="SM00922">
    <property type="entry name" value="MR_MLE"/>
    <property type="match status" value="1"/>
</dbReference>
<evidence type="ECO:0000256" key="6">
    <source>
        <dbReference type="ARBA" id="ARBA00022723"/>
    </source>
</evidence>
<dbReference type="SFLD" id="SFLDS00001">
    <property type="entry name" value="Enolase"/>
    <property type="match status" value="1"/>
</dbReference>
<name>A0AAE8HCX3_9PSED</name>
<sequence>MKIVRVTVTPIAFRDPPLLNASGIHEPFALRSIIEVESDTGYIGLGESYGDAPALAIQQRVQPQLIGLDPFNLNGLRAIVQATVAAHAPTSLPGAELAPGSHASKAVSNANSAFEVALLDLQAHALNVPLVDLLGGAIRERIPFSAYLFFKYAEHVDSPYAPDHWGEALNEQQIVAQARHMIDSYGFKSIKLKAGALDPEHEVACIKALKKAFPGVPLRIDPNGNWSLDTAIRMAELLGDDLQYYEDPTPGLDGMADLHKRTGLALATNMVVTDFDEFRRSVAQNSVQIVLADHHYWGGLRDTQVLARMCQTFGLGVSMHSNSHLGISLMAMAHVAASVPNLDYACDTHYPWQEPDEEVIKGGKVPIVDGCVQLTRAPGLGLELDHDQLGKLHDQYLSCGIRQRDDVKQMQRYQPDWKAVKPRY</sequence>
<evidence type="ECO:0000256" key="3">
    <source>
        <dbReference type="ARBA" id="ARBA00005183"/>
    </source>
</evidence>
<evidence type="ECO:0000256" key="9">
    <source>
        <dbReference type="PIRSR" id="PIRSR634598-1"/>
    </source>
</evidence>
<proteinExistence type="inferred from homology"/>
<feature type="domain" description="Mandelate racemase/muconate lactonizing enzyme C-terminal" evidence="10">
    <location>
        <begin position="171"/>
        <end position="265"/>
    </location>
</feature>
<keyword evidence="6" id="KW-0479">Metal-binding</keyword>
<feature type="active site" description="Proton acceptor" evidence="9">
    <location>
        <position position="320"/>
    </location>
</feature>
<dbReference type="InterPro" id="IPR034598">
    <property type="entry name" value="GlucD-like"/>
</dbReference>
<dbReference type="InterPro" id="IPR013341">
    <property type="entry name" value="Mandelate_racemase_N_dom"/>
</dbReference>
<gene>
    <name evidence="11" type="ORF">SAMN04490209_2785</name>
</gene>
<dbReference type="PANTHER" id="PTHR48080:SF4">
    <property type="entry name" value="GLUCARATE DEHYDRATASE"/>
    <property type="match status" value="1"/>
</dbReference>
<dbReference type="InterPro" id="IPR036849">
    <property type="entry name" value="Enolase-like_C_sf"/>
</dbReference>
<evidence type="ECO:0000256" key="4">
    <source>
        <dbReference type="ARBA" id="ARBA00009938"/>
    </source>
</evidence>
<dbReference type="EMBL" id="LT629801">
    <property type="protein sequence ID" value="SDV07650.1"/>
    <property type="molecule type" value="Genomic_DNA"/>
</dbReference>
<evidence type="ECO:0000256" key="1">
    <source>
        <dbReference type="ARBA" id="ARBA00001426"/>
    </source>
</evidence>
<dbReference type="InterPro" id="IPR034593">
    <property type="entry name" value="DgoD-like"/>
</dbReference>
<dbReference type="EC" id="4.2.1.40" evidence="5"/>
<keyword evidence="7" id="KW-0460">Magnesium</keyword>
<evidence type="ECO:0000313" key="11">
    <source>
        <dbReference type="EMBL" id="SDV07650.1"/>
    </source>
</evidence>
<dbReference type="Gene3D" id="3.30.390.10">
    <property type="entry name" value="Enolase-like, N-terminal domain"/>
    <property type="match status" value="1"/>
</dbReference>
<comment type="catalytic activity">
    <reaction evidence="1">
        <text>D-glucarate = 5-dehydro-4-deoxy-D-glucarate + H2O</text>
        <dbReference type="Rhea" id="RHEA:14573"/>
        <dbReference type="ChEBI" id="CHEBI:15377"/>
        <dbReference type="ChEBI" id="CHEBI:30612"/>
        <dbReference type="ChEBI" id="CHEBI:42819"/>
        <dbReference type="EC" id="4.2.1.40"/>
    </reaction>
</comment>
<comment type="similarity">
    <text evidence="4">Belongs to the mandelate racemase/muconate lactonizing enzyme family. GlucD subfamily.</text>
</comment>
<dbReference type="Pfam" id="PF02746">
    <property type="entry name" value="MR_MLE_N"/>
    <property type="match status" value="1"/>
</dbReference>
<feature type="active site" description="Proton acceptor" evidence="9">
    <location>
        <position position="193"/>
    </location>
</feature>
<dbReference type="AlphaFoldDB" id="A0AAE8HCX3"/>
<evidence type="ECO:0000256" key="2">
    <source>
        <dbReference type="ARBA" id="ARBA00001946"/>
    </source>
</evidence>